<dbReference type="AlphaFoldDB" id="A0A0H5R8A6"/>
<dbReference type="EMBL" id="HACM01004117">
    <property type="protein sequence ID" value="CRZ04559.1"/>
    <property type="molecule type" value="Transcribed_RNA"/>
</dbReference>
<name>A0A0H5R8A6_9EUKA</name>
<sequence>MIALVVLALFGAAVGSHDIALDRVRHFEALSLFGSTQSEFWTLTNGHPGPSSYQLKAFDDRSYGHSIAYGGYTKGAFSASGGVDLKLVSDMDDIVVSANIVPGSFYMMYLYSNEG</sequence>
<protein>
    <submittedName>
        <fullName evidence="2">Uncharacterized protein</fullName>
    </submittedName>
</protein>
<organism evidence="2">
    <name type="scientific">Spongospora subterranea</name>
    <dbReference type="NCBI Taxonomy" id="70186"/>
    <lineage>
        <taxon>Eukaryota</taxon>
        <taxon>Sar</taxon>
        <taxon>Rhizaria</taxon>
        <taxon>Endomyxa</taxon>
        <taxon>Phytomyxea</taxon>
        <taxon>Plasmodiophorida</taxon>
        <taxon>Plasmodiophoridae</taxon>
        <taxon>Spongospora</taxon>
    </lineage>
</organism>
<evidence type="ECO:0000313" key="2">
    <source>
        <dbReference type="EMBL" id="CRZ04559.1"/>
    </source>
</evidence>
<accession>A0A0H5R8A6</accession>
<feature type="chain" id="PRO_5012068184" evidence="1">
    <location>
        <begin position="16"/>
        <end position="115"/>
    </location>
</feature>
<proteinExistence type="predicted"/>
<feature type="signal peptide" evidence="1">
    <location>
        <begin position="1"/>
        <end position="15"/>
    </location>
</feature>
<feature type="non-terminal residue" evidence="2">
    <location>
        <position position="115"/>
    </location>
</feature>
<keyword evidence="1" id="KW-0732">Signal</keyword>
<evidence type="ECO:0000256" key="1">
    <source>
        <dbReference type="SAM" id="SignalP"/>
    </source>
</evidence>
<reference evidence="2" key="1">
    <citation type="submission" date="2015-04" db="EMBL/GenBank/DDBJ databases">
        <title>The genome sequence of the plant pathogenic Rhizarian Plasmodiophora brassicae reveals insights in its biotrophic life cycle and the origin of chitin synthesis.</title>
        <authorList>
            <person name="Schwelm A."/>
            <person name="Fogelqvist J."/>
            <person name="Knaust A."/>
            <person name="Julke S."/>
            <person name="Lilja T."/>
            <person name="Dhandapani V."/>
            <person name="Bonilla-Rosso G."/>
            <person name="Karlsson M."/>
            <person name="Shevchenko A."/>
            <person name="Choi S.R."/>
            <person name="Kim H.G."/>
            <person name="Park J.Y."/>
            <person name="Lim Y.P."/>
            <person name="Ludwig-Muller J."/>
            <person name="Dixelius C."/>
        </authorList>
    </citation>
    <scope>NUCLEOTIDE SEQUENCE</scope>
    <source>
        <tissue evidence="2">Potato root galls</tissue>
    </source>
</reference>